<dbReference type="RefSeq" id="WP_103888629.1">
    <property type="nucleotide sequence ID" value="NZ_FNVU01000013.1"/>
</dbReference>
<dbReference type="InterPro" id="IPR052019">
    <property type="entry name" value="F420H2_bilvrd_red/Heme_oxyg"/>
</dbReference>
<dbReference type="GO" id="GO:0005829">
    <property type="term" value="C:cytosol"/>
    <property type="evidence" value="ECO:0007669"/>
    <property type="project" value="TreeGrafter"/>
</dbReference>
<dbReference type="GO" id="GO:0070967">
    <property type="term" value="F:coenzyme F420 binding"/>
    <property type="evidence" value="ECO:0007669"/>
    <property type="project" value="TreeGrafter"/>
</dbReference>
<dbReference type="Proteomes" id="UP000236754">
    <property type="component" value="Unassembled WGS sequence"/>
</dbReference>
<dbReference type="EMBL" id="FNVU01000013">
    <property type="protein sequence ID" value="SEG82324.1"/>
    <property type="molecule type" value="Genomic_DNA"/>
</dbReference>
<reference evidence="3 4" key="1">
    <citation type="submission" date="2016-10" db="EMBL/GenBank/DDBJ databases">
        <authorList>
            <person name="de Groot N.N."/>
        </authorList>
    </citation>
    <scope>NUCLEOTIDE SEQUENCE [LARGE SCALE GENOMIC DNA]</scope>
    <source>
        <strain evidence="3 4">CGMCC 4.2023</strain>
    </source>
</reference>
<accession>A0A1H6DB23</accession>
<dbReference type="PANTHER" id="PTHR35176">
    <property type="entry name" value="HEME OXYGENASE HI_0854-RELATED"/>
    <property type="match status" value="1"/>
</dbReference>
<feature type="domain" description="Pyridoxamine 5'-phosphate oxidase N-terminal" evidence="2">
    <location>
        <begin position="10"/>
        <end position="130"/>
    </location>
</feature>
<evidence type="ECO:0000313" key="4">
    <source>
        <dbReference type="Proteomes" id="UP000236754"/>
    </source>
</evidence>
<dbReference type="Pfam" id="PF01243">
    <property type="entry name" value="PNPOx_N"/>
    <property type="match status" value="1"/>
</dbReference>
<keyword evidence="4" id="KW-1185">Reference proteome</keyword>
<dbReference type="OrthoDB" id="162914at2"/>
<evidence type="ECO:0000256" key="1">
    <source>
        <dbReference type="ARBA" id="ARBA00023002"/>
    </source>
</evidence>
<evidence type="ECO:0000313" key="3">
    <source>
        <dbReference type="EMBL" id="SEG82324.1"/>
    </source>
</evidence>
<dbReference type="PANTHER" id="PTHR35176:SF6">
    <property type="entry name" value="HEME OXYGENASE HI_0854-RELATED"/>
    <property type="match status" value="1"/>
</dbReference>
<dbReference type="SUPFAM" id="SSF50475">
    <property type="entry name" value="FMN-binding split barrel"/>
    <property type="match status" value="1"/>
</dbReference>
<gene>
    <name evidence="3" type="ORF">SAMN05216223_113130</name>
</gene>
<dbReference type="GO" id="GO:0016627">
    <property type="term" value="F:oxidoreductase activity, acting on the CH-CH group of donors"/>
    <property type="evidence" value="ECO:0007669"/>
    <property type="project" value="TreeGrafter"/>
</dbReference>
<dbReference type="NCBIfam" id="TIGR03618">
    <property type="entry name" value="Rv1155_F420"/>
    <property type="match status" value="1"/>
</dbReference>
<sequence length="139" mass="15818">MSKPPLPDDAIALLRKANPAVITTLRPDGQPVSTATWYLWEDDGRVLVNMDEGRKRVEHLRHDPRVTLTVLDKDGWYTHISLVGRIAGLVPDEGLADIDRLSQQYVGKPYARRERARVSAWIEVERWHGWGALKDNDQA</sequence>
<proteinExistence type="predicted"/>
<dbReference type="InterPro" id="IPR012349">
    <property type="entry name" value="Split_barrel_FMN-bd"/>
</dbReference>
<dbReference type="InterPro" id="IPR011576">
    <property type="entry name" value="Pyridox_Oxase_N"/>
</dbReference>
<dbReference type="AlphaFoldDB" id="A0A1H6DB23"/>
<dbReference type="InterPro" id="IPR019920">
    <property type="entry name" value="F420-binding_dom_put"/>
</dbReference>
<evidence type="ECO:0000259" key="2">
    <source>
        <dbReference type="Pfam" id="PF01243"/>
    </source>
</evidence>
<dbReference type="Gene3D" id="2.30.110.10">
    <property type="entry name" value="Electron Transport, Fmn-binding Protein, Chain A"/>
    <property type="match status" value="1"/>
</dbReference>
<organism evidence="3 4">
    <name type="scientific">Actinacidiphila yanglinensis</name>
    <dbReference type="NCBI Taxonomy" id="310779"/>
    <lineage>
        <taxon>Bacteria</taxon>
        <taxon>Bacillati</taxon>
        <taxon>Actinomycetota</taxon>
        <taxon>Actinomycetes</taxon>
        <taxon>Kitasatosporales</taxon>
        <taxon>Streptomycetaceae</taxon>
        <taxon>Actinacidiphila</taxon>
    </lineage>
</organism>
<keyword evidence="1" id="KW-0560">Oxidoreductase</keyword>
<name>A0A1H6DB23_9ACTN</name>
<protein>
    <submittedName>
        <fullName evidence="3">PPOX class probable F420-dependent enzyme</fullName>
    </submittedName>
</protein>